<dbReference type="PANTHER" id="PTHR32294:SF4">
    <property type="entry name" value="ERROR-PRONE DNA POLYMERASE"/>
    <property type="match status" value="1"/>
</dbReference>
<comment type="function">
    <text evidence="13">DNA polymerase involved in damage-induced mutagenesis and translesion synthesis (TLS). It is not the major replicative DNA polymerase.</text>
</comment>
<sequence>MQRPGLKTRPPHAPAYAELAVTTNFSFLRGASFPQDMVKRAQELGLVGIGIADRNSFAGVVRALREAKKHPHLRYLPGVRLVTTDGFEAIAYPTDREAYGRLCRLLSDSNKRIKRQKGECQFGFEAILSASEGQILIALPPDEPDETFIARVSALAKSAPGRVYLAGHHRLSGDEPRRLGRLAELGDAIGAPMVAVNDVLYHMPEHRALADILTCIREKCTLAEAGFRLEINEERTIKPPEIMARLFADHPEALARTIEIVKACSFDLRQLRYEYPEEPIPPGKTPQQHLEDLTWAGADRRYLYGVPDDVAERIKEELRLIAKLEFAPYFLTVHDVVDYARNNLEVLCQGRGSAANSAVCYCLGITEVNPDETKLLFSRFISERRGEPPDIDVDFEHERREDVIQYIYQRYGREKAAICSTVIHYRSRRAVGEVGKVLGLTPDVTATLSKTVWGMGMQTWTPSRVKQAGLDPDNPAIRQALYFTNALTGFPRHLSQHVGGFVLTRKRLDESVPICHATMDDRTFIEWDKDDIDEIGMMKVDVLALGMLSCIRRGLDLLRQHYGRQLGEIAKLPRKDEATYEMLCQADSVGVFQVESRAQMSMLPRLKPQEFYDLVIEVAIVRPGPIQGGMVHPYLRRRDGIEKEHYPSPSPEFGPADELKEVLSRTKGVPLFQEQAMEIAIKAAGFTPDEADGLRRAMATFRHTGTIGNYKDKFINGMVRRGYEQAFAERCFSQIEGFGEYGFPESHAASFAVLVYVSAYIKCHYPDVFCAAILNSQPMGFYQPAQLVRDAEKHGVEIRPVDINYSDWDCTLEPATDPSKHRFAVRLGMRLVTGLNEDDIRMMVGGRGNGYGSLERFGSASGLTLQAIEKLAEADAFRSLNLDRREALWAVRRFETIGIGFNKASRDLPLLTTDFDDHLFPEPAIALPVMEQSEHVLEDYQTTGLSLKAHPCSFLRPELERLGAITNHAHRGKEIKENSLVTVAGLVLTRQRPGTASGVVFMTIEDETDISNIIVWPKTFEKYRRAVMNSRFVAIRGRVQRAGLVVHVIAENVLDLSAELAHLREGIPAPPAQLELTLFKSRDFH</sequence>
<organism evidence="15 16">
    <name type="scientific">Labrys miyagiensis</name>
    <dbReference type="NCBI Taxonomy" id="346912"/>
    <lineage>
        <taxon>Bacteria</taxon>
        <taxon>Pseudomonadati</taxon>
        <taxon>Pseudomonadota</taxon>
        <taxon>Alphaproteobacteria</taxon>
        <taxon>Hyphomicrobiales</taxon>
        <taxon>Xanthobacteraceae</taxon>
        <taxon>Labrys</taxon>
    </lineage>
</organism>
<dbReference type="EC" id="2.7.7.7" evidence="3 13"/>
<evidence type="ECO:0000313" key="16">
    <source>
        <dbReference type="Proteomes" id="UP001156882"/>
    </source>
</evidence>
<dbReference type="InterPro" id="IPR023073">
    <property type="entry name" value="DnaE2"/>
</dbReference>
<dbReference type="Pfam" id="PF07733">
    <property type="entry name" value="DNA_pol3_alpha"/>
    <property type="match status" value="1"/>
</dbReference>
<keyword evidence="8 13" id="KW-0235">DNA replication</keyword>
<name>A0ABQ6CE04_9HYPH</name>
<accession>A0ABQ6CE04</accession>
<evidence type="ECO:0000256" key="1">
    <source>
        <dbReference type="ARBA" id="ARBA00004496"/>
    </source>
</evidence>
<dbReference type="HAMAP" id="MF_01902">
    <property type="entry name" value="DNApol_error_prone"/>
    <property type="match status" value="1"/>
</dbReference>
<keyword evidence="9 13" id="KW-0227">DNA damage</keyword>
<evidence type="ECO:0000313" key="15">
    <source>
        <dbReference type="EMBL" id="GLS18493.1"/>
    </source>
</evidence>
<dbReference type="SUPFAM" id="SSF89550">
    <property type="entry name" value="PHP domain-like"/>
    <property type="match status" value="1"/>
</dbReference>
<comment type="catalytic activity">
    <reaction evidence="12 13">
        <text>DNA(n) + a 2'-deoxyribonucleoside 5'-triphosphate = DNA(n+1) + diphosphate</text>
        <dbReference type="Rhea" id="RHEA:22508"/>
        <dbReference type="Rhea" id="RHEA-COMP:17339"/>
        <dbReference type="Rhea" id="RHEA-COMP:17340"/>
        <dbReference type="ChEBI" id="CHEBI:33019"/>
        <dbReference type="ChEBI" id="CHEBI:61560"/>
        <dbReference type="ChEBI" id="CHEBI:173112"/>
        <dbReference type="EC" id="2.7.7.7"/>
    </reaction>
</comment>
<dbReference type="InterPro" id="IPR011708">
    <property type="entry name" value="DNA_pol3_alpha_NTPase_dom"/>
</dbReference>
<dbReference type="NCBIfam" id="NF004225">
    <property type="entry name" value="PRK05672.1"/>
    <property type="match status" value="1"/>
</dbReference>
<dbReference type="Pfam" id="PF01336">
    <property type="entry name" value="tRNA_anti-codon"/>
    <property type="match status" value="1"/>
</dbReference>
<evidence type="ECO:0000256" key="9">
    <source>
        <dbReference type="ARBA" id="ARBA00022763"/>
    </source>
</evidence>
<proteinExistence type="inferred from homology"/>
<evidence type="ECO:0000256" key="10">
    <source>
        <dbReference type="ARBA" id="ARBA00022932"/>
    </source>
</evidence>
<evidence type="ECO:0000259" key="14">
    <source>
        <dbReference type="SMART" id="SM00481"/>
    </source>
</evidence>
<evidence type="ECO:0000256" key="11">
    <source>
        <dbReference type="ARBA" id="ARBA00023204"/>
    </source>
</evidence>
<evidence type="ECO:0000256" key="8">
    <source>
        <dbReference type="ARBA" id="ARBA00022705"/>
    </source>
</evidence>
<dbReference type="CDD" id="cd07434">
    <property type="entry name" value="PHP_PolIIIA_DnaE2"/>
    <property type="match status" value="1"/>
</dbReference>
<evidence type="ECO:0000256" key="12">
    <source>
        <dbReference type="ARBA" id="ARBA00049244"/>
    </source>
</evidence>
<dbReference type="Pfam" id="PF02811">
    <property type="entry name" value="PHP"/>
    <property type="match status" value="1"/>
</dbReference>
<dbReference type="InterPro" id="IPR029460">
    <property type="entry name" value="DNAPol_HHH"/>
</dbReference>
<comment type="caution">
    <text evidence="15">The sequence shown here is derived from an EMBL/GenBank/DDBJ whole genome shotgun (WGS) entry which is preliminary data.</text>
</comment>
<dbReference type="NCBIfam" id="TIGR00594">
    <property type="entry name" value="polc"/>
    <property type="match status" value="1"/>
</dbReference>
<keyword evidence="7 13" id="KW-0548">Nucleotidyltransferase</keyword>
<reference evidence="16" key="1">
    <citation type="journal article" date="2019" name="Int. J. Syst. Evol. Microbiol.">
        <title>The Global Catalogue of Microorganisms (GCM) 10K type strain sequencing project: providing services to taxonomists for standard genome sequencing and annotation.</title>
        <authorList>
            <consortium name="The Broad Institute Genomics Platform"/>
            <consortium name="The Broad Institute Genome Sequencing Center for Infectious Disease"/>
            <person name="Wu L."/>
            <person name="Ma J."/>
        </authorList>
    </citation>
    <scope>NUCLEOTIDE SEQUENCE [LARGE SCALE GENOMIC DNA]</scope>
    <source>
        <strain evidence="16">NBRC 101365</strain>
    </source>
</reference>
<keyword evidence="16" id="KW-1185">Reference proteome</keyword>
<gene>
    <name evidence="13 15" type="primary">dnaE2</name>
    <name evidence="15" type="ORF">GCM10007874_15100</name>
</gene>
<evidence type="ECO:0000256" key="13">
    <source>
        <dbReference type="HAMAP-Rule" id="MF_01902"/>
    </source>
</evidence>
<dbReference type="Gene3D" id="3.20.20.140">
    <property type="entry name" value="Metal-dependent hydrolases"/>
    <property type="match status" value="1"/>
</dbReference>
<dbReference type="InterPro" id="IPR040982">
    <property type="entry name" value="DNA_pol3_finger"/>
</dbReference>
<evidence type="ECO:0000256" key="2">
    <source>
        <dbReference type="ARBA" id="ARBA00007391"/>
    </source>
</evidence>
<keyword evidence="11 13" id="KW-0234">DNA repair</keyword>
<dbReference type="SMART" id="SM00481">
    <property type="entry name" value="POLIIIAc"/>
    <property type="match status" value="1"/>
</dbReference>
<evidence type="ECO:0000256" key="6">
    <source>
        <dbReference type="ARBA" id="ARBA00022679"/>
    </source>
</evidence>
<dbReference type="InterPro" id="IPR004365">
    <property type="entry name" value="NA-bd_OB_tRNA"/>
</dbReference>
<keyword evidence="6 13" id="KW-0808">Transferase</keyword>
<evidence type="ECO:0000256" key="4">
    <source>
        <dbReference type="ARBA" id="ARBA00017273"/>
    </source>
</evidence>
<protein>
    <recommendedName>
        <fullName evidence="4 13">Error-prone DNA polymerase</fullName>
        <ecNumber evidence="3 13">2.7.7.7</ecNumber>
    </recommendedName>
</protein>
<dbReference type="InterPro" id="IPR004805">
    <property type="entry name" value="DnaE2/DnaE/PolC"/>
</dbReference>
<dbReference type="CDD" id="cd04485">
    <property type="entry name" value="DnaE_OBF"/>
    <property type="match status" value="1"/>
</dbReference>
<keyword evidence="10 13" id="KW-0239">DNA-directed DNA polymerase</keyword>
<evidence type="ECO:0000256" key="7">
    <source>
        <dbReference type="ARBA" id="ARBA00022695"/>
    </source>
</evidence>
<dbReference type="Pfam" id="PF14579">
    <property type="entry name" value="HHH_6"/>
    <property type="match status" value="1"/>
</dbReference>
<feature type="domain" description="Polymerase/histidinol phosphatase N-terminal" evidence="14">
    <location>
        <begin position="17"/>
        <end position="85"/>
    </location>
</feature>
<dbReference type="EMBL" id="BSPC01000013">
    <property type="protein sequence ID" value="GLS18493.1"/>
    <property type="molecule type" value="Genomic_DNA"/>
</dbReference>
<dbReference type="Proteomes" id="UP001156882">
    <property type="component" value="Unassembled WGS sequence"/>
</dbReference>
<dbReference type="InterPro" id="IPR003141">
    <property type="entry name" value="Pol/His_phosphatase_N"/>
</dbReference>
<keyword evidence="5 13" id="KW-0963">Cytoplasm</keyword>
<dbReference type="InterPro" id="IPR004013">
    <property type="entry name" value="PHP_dom"/>
</dbReference>
<dbReference type="PANTHER" id="PTHR32294">
    <property type="entry name" value="DNA POLYMERASE III SUBUNIT ALPHA"/>
    <property type="match status" value="1"/>
</dbReference>
<evidence type="ECO:0000256" key="3">
    <source>
        <dbReference type="ARBA" id="ARBA00012417"/>
    </source>
</evidence>
<comment type="subcellular location">
    <subcellularLocation>
        <location evidence="1 13">Cytoplasm</location>
    </subcellularLocation>
</comment>
<dbReference type="Pfam" id="PF17657">
    <property type="entry name" value="DNA_pol3_finger"/>
    <property type="match status" value="1"/>
</dbReference>
<dbReference type="RefSeq" id="WP_284311344.1">
    <property type="nucleotide sequence ID" value="NZ_BSPC01000013.1"/>
</dbReference>
<evidence type="ECO:0000256" key="5">
    <source>
        <dbReference type="ARBA" id="ARBA00022490"/>
    </source>
</evidence>
<dbReference type="InterPro" id="IPR016195">
    <property type="entry name" value="Pol/histidinol_Pase-like"/>
</dbReference>
<comment type="similarity">
    <text evidence="2 13">Belongs to the DNA polymerase type-C family. DnaE2 subfamily.</text>
</comment>